<gene>
    <name evidence="2" type="ORF">A3G90_00690</name>
</gene>
<dbReference type="InterPro" id="IPR058596">
    <property type="entry name" value="TraC-like_dom"/>
</dbReference>
<accession>A0A1F6FFF7</accession>
<reference evidence="2 3" key="1">
    <citation type="journal article" date="2016" name="Nat. Commun.">
        <title>Thousands of microbial genomes shed light on interconnected biogeochemical processes in an aquifer system.</title>
        <authorList>
            <person name="Anantharaman K."/>
            <person name="Brown C.T."/>
            <person name="Hug L.A."/>
            <person name="Sharon I."/>
            <person name="Castelle C.J."/>
            <person name="Probst A.J."/>
            <person name="Thomas B.C."/>
            <person name="Singh A."/>
            <person name="Wilkins M.J."/>
            <person name="Karaoz U."/>
            <person name="Brodie E.L."/>
            <person name="Williams K.H."/>
            <person name="Hubbard S.S."/>
            <person name="Banfield J.F."/>
        </authorList>
    </citation>
    <scope>NUCLEOTIDE SEQUENCE [LARGE SCALE GENOMIC DNA]</scope>
</reference>
<sequence length="210" mass="23710">MPKATPSSQDFVAIKDIKDGVVILKSGQMCSVLLASSINFALKSGDEQQAILHHFQSFLNTLDFSLQIYVQSRRLNIEPYLALLATRESLQDNDLMRIQLREYMDFIRTFTSEVDVMSKSFFVVVPYTPAAINISKGITSFFSPGQQATPADRQFEEHRIQLEQRVSVVEQGLSRIGVRTIPLKSEDLVELYYHIYNPTDPTGAAPVFNT</sequence>
<protein>
    <recommendedName>
        <fullName evidence="1">TraC-like domain-containing protein</fullName>
    </recommendedName>
</protein>
<dbReference type="STRING" id="1798525.A3G90_00690"/>
<organism evidence="2 3">
    <name type="scientific">Candidatus Kaiserbacteria bacterium RIFCSPLOWO2_12_FULL_45_26</name>
    <dbReference type="NCBI Taxonomy" id="1798525"/>
    <lineage>
        <taxon>Bacteria</taxon>
        <taxon>Candidatus Kaiseribacteriota</taxon>
    </lineage>
</organism>
<name>A0A1F6FFF7_9BACT</name>
<comment type="caution">
    <text evidence="2">The sequence shown here is derived from an EMBL/GenBank/DDBJ whole genome shotgun (WGS) entry which is preliminary data.</text>
</comment>
<feature type="domain" description="TraC-like" evidence="1">
    <location>
        <begin position="20"/>
        <end position="196"/>
    </location>
</feature>
<dbReference type="Pfam" id="PF26593">
    <property type="entry name" value="TraC-like"/>
    <property type="match status" value="1"/>
</dbReference>
<dbReference type="EMBL" id="MFMM01000001">
    <property type="protein sequence ID" value="OGG84592.1"/>
    <property type="molecule type" value="Genomic_DNA"/>
</dbReference>
<dbReference type="AlphaFoldDB" id="A0A1F6FFF7"/>
<evidence type="ECO:0000259" key="1">
    <source>
        <dbReference type="Pfam" id="PF26593"/>
    </source>
</evidence>
<evidence type="ECO:0000313" key="3">
    <source>
        <dbReference type="Proteomes" id="UP000177325"/>
    </source>
</evidence>
<evidence type="ECO:0000313" key="2">
    <source>
        <dbReference type="EMBL" id="OGG84592.1"/>
    </source>
</evidence>
<proteinExistence type="predicted"/>
<dbReference type="Proteomes" id="UP000177325">
    <property type="component" value="Unassembled WGS sequence"/>
</dbReference>